<name>A0A2N3YIA2_9MICO</name>
<protein>
    <submittedName>
        <fullName evidence="2">Uncharacterized protein</fullName>
    </submittedName>
</protein>
<evidence type="ECO:0000313" key="2">
    <source>
        <dbReference type="EMBL" id="PKW26548.1"/>
    </source>
</evidence>
<dbReference type="EMBL" id="PJNE01000001">
    <property type="protein sequence ID" value="PKW26548.1"/>
    <property type="molecule type" value="Genomic_DNA"/>
</dbReference>
<dbReference type="PROSITE" id="PS51257">
    <property type="entry name" value="PROKAR_LIPOPROTEIN"/>
    <property type="match status" value="1"/>
</dbReference>
<sequence length="188" mass="17926">MRRLLHLPRIRWPATAAATLVACLGVLGAGGATAEAGETATTGASVTLQGGGLSISASADAGNIGTQSNGIGAVTVSGQLGSVQVTDSRGAPAGSGWTATAISTAFTQTAGPSVGAGAVGYTAGPISTVGTATYTANDPSDLTGVSAVVTATAITGDNTASWNPTIHVAFPAGGVAGVYLGTITHSVS</sequence>
<keyword evidence="3" id="KW-1185">Reference proteome</keyword>
<evidence type="ECO:0000313" key="3">
    <source>
        <dbReference type="Proteomes" id="UP000233781"/>
    </source>
</evidence>
<reference evidence="2 3" key="1">
    <citation type="submission" date="2017-12" db="EMBL/GenBank/DDBJ databases">
        <title>Sequencing the genomes of 1000 Actinobacteria strains.</title>
        <authorList>
            <person name="Klenk H.-P."/>
        </authorList>
    </citation>
    <scope>NUCLEOTIDE SEQUENCE [LARGE SCALE GENOMIC DNA]</scope>
    <source>
        <strain evidence="2 3">DSM 12806</strain>
    </source>
</reference>
<gene>
    <name evidence="2" type="ORF">ATL31_1361</name>
</gene>
<proteinExistence type="predicted"/>
<dbReference type="OrthoDB" id="5147666at2"/>
<organism evidence="2 3">
    <name type="scientific">Phycicoccus duodecadis</name>
    <dbReference type="NCBI Taxonomy" id="173053"/>
    <lineage>
        <taxon>Bacteria</taxon>
        <taxon>Bacillati</taxon>
        <taxon>Actinomycetota</taxon>
        <taxon>Actinomycetes</taxon>
        <taxon>Micrococcales</taxon>
        <taxon>Intrasporangiaceae</taxon>
        <taxon>Phycicoccus</taxon>
    </lineage>
</organism>
<feature type="chain" id="PRO_5014723439" evidence="1">
    <location>
        <begin position="35"/>
        <end position="188"/>
    </location>
</feature>
<dbReference type="Proteomes" id="UP000233781">
    <property type="component" value="Unassembled WGS sequence"/>
</dbReference>
<accession>A0A2N3YIA2</accession>
<dbReference type="RefSeq" id="WP_101395097.1">
    <property type="nucleotide sequence ID" value="NZ_PJNE01000001.1"/>
</dbReference>
<keyword evidence="1" id="KW-0732">Signal</keyword>
<feature type="signal peptide" evidence="1">
    <location>
        <begin position="1"/>
        <end position="34"/>
    </location>
</feature>
<dbReference type="AlphaFoldDB" id="A0A2N3YIA2"/>
<evidence type="ECO:0000256" key="1">
    <source>
        <dbReference type="SAM" id="SignalP"/>
    </source>
</evidence>
<comment type="caution">
    <text evidence="2">The sequence shown here is derived from an EMBL/GenBank/DDBJ whole genome shotgun (WGS) entry which is preliminary data.</text>
</comment>